<name>A0A8J5W6R2_ZIZPA</name>
<evidence type="ECO:0000313" key="3">
    <source>
        <dbReference type="Proteomes" id="UP000729402"/>
    </source>
</evidence>
<feature type="region of interest" description="Disordered" evidence="1">
    <location>
        <begin position="35"/>
        <end position="66"/>
    </location>
</feature>
<dbReference type="EMBL" id="JAAALK010000086">
    <property type="protein sequence ID" value="KAG8081979.1"/>
    <property type="molecule type" value="Genomic_DNA"/>
</dbReference>
<evidence type="ECO:0000313" key="2">
    <source>
        <dbReference type="EMBL" id="KAG8081979.1"/>
    </source>
</evidence>
<comment type="caution">
    <text evidence="2">The sequence shown here is derived from an EMBL/GenBank/DDBJ whole genome shotgun (WGS) entry which is preliminary data.</text>
</comment>
<feature type="compositionally biased region" description="Acidic residues" evidence="1">
    <location>
        <begin position="36"/>
        <end position="66"/>
    </location>
</feature>
<dbReference type="Proteomes" id="UP000729402">
    <property type="component" value="Unassembled WGS sequence"/>
</dbReference>
<protein>
    <submittedName>
        <fullName evidence="2">Uncharacterized protein</fullName>
    </submittedName>
</protein>
<dbReference type="AlphaFoldDB" id="A0A8J5W6R2"/>
<evidence type="ECO:0000256" key="1">
    <source>
        <dbReference type="SAM" id="MobiDB-lite"/>
    </source>
</evidence>
<accession>A0A8J5W6R2</accession>
<gene>
    <name evidence="2" type="ORF">GUJ93_ZPchr0014g46822</name>
</gene>
<proteinExistence type="predicted"/>
<organism evidence="2 3">
    <name type="scientific">Zizania palustris</name>
    <name type="common">Northern wild rice</name>
    <dbReference type="NCBI Taxonomy" id="103762"/>
    <lineage>
        <taxon>Eukaryota</taxon>
        <taxon>Viridiplantae</taxon>
        <taxon>Streptophyta</taxon>
        <taxon>Embryophyta</taxon>
        <taxon>Tracheophyta</taxon>
        <taxon>Spermatophyta</taxon>
        <taxon>Magnoliopsida</taxon>
        <taxon>Liliopsida</taxon>
        <taxon>Poales</taxon>
        <taxon>Poaceae</taxon>
        <taxon>BOP clade</taxon>
        <taxon>Oryzoideae</taxon>
        <taxon>Oryzeae</taxon>
        <taxon>Zizaniinae</taxon>
        <taxon>Zizania</taxon>
    </lineage>
</organism>
<sequence>MPLQSPPLQLSTVNHQFTLSIRSLTFNKKGTLLAVGDDDGAGPGEDEDYVDSGNEDQEGEDDDEDATLPTAVVASDGSLCKVKSMFIARKYSPIVLTKLGISKGFT</sequence>
<keyword evidence="3" id="KW-1185">Reference proteome</keyword>
<reference evidence="2" key="2">
    <citation type="submission" date="2021-02" db="EMBL/GenBank/DDBJ databases">
        <authorList>
            <person name="Kimball J.A."/>
            <person name="Haas M.W."/>
            <person name="Macchietto M."/>
            <person name="Kono T."/>
            <person name="Duquette J."/>
            <person name="Shao M."/>
        </authorList>
    </citation>
    <scope>NUCLEOTIDE SEQUENCE</scope>
    <source>
        <tissue evidence="2">Fresh leaf tissue</tissue>
    </source>
</reference>
<reference evidence="2" key="1">
    <citation type="journal article" date="2021" name="bioRxiv">
        <title>Whole Genome Assembly and Annotation of Northern Wild Rice, Zizania palustris L., Supports a Whole Genome Duplication in the Zizania Genus.</title>
        <authorList>
            <person name="Haas M."/>
            <person name="Kono T."/>
            <person name="Macchietto M."/>
            <person name="Millas R."/>
            <person name="McGilp L."/>
            <person name="Shao M."/>
            <person name="Duquette J."/>
            <person name="Hirsch C.N."/>
            <person name="Kimball J."/>
        </authorList>
    </citation>
    <scope>NUCLEOTIDE SEQUENCE</scope>
    <source>
        <tissue evidence="2">Fresh leaf tissue</tissue>
    </source>
</reference>